<dbReference type="SUPFAM" id="SSF52540">
    <property type="entry name" value="P-loop containing nucleoside triphosphate hydrolases"/>
    <property type="match status" value="1"/>
</dbReference>
<dbReference type="InterPro" id="IPR050582">
    <property type="entry name" value="HAD-like_SerB"/>
</dbReference>
<dbReference type="InterPro" id="IPR000836">
    <property type="entry name" value="PRTase_dom"/>
</dbReference>
<dbReference type="Pfam" id="PF12710">
    <property type="entry name" value="HAD"/>
    <property type="match status" value="1"/>
</dbReference>
<evidence type="ECO:0000313" key="2">
    <source>
        <dbReference type="EMBL" id="GAB1313714.1"/>
    </source>
</evidence>
<dbReference type="InterPro" id="IPR027417">
    <property type="entry name" value="P-loop_NTPase"/>
</dbReference>
<name>A0ABQ0G7H6_9PEZI</name>
<dbReference type="CDD" id="cd06223">
    <property type="entry name" value="PRTases_typeI"/>
    <property type="match status" value="1"/>
</dbReference>
<dbReference type="InterPro" id="IPR029057">
    <property type="entry name" value="PRTase-like"/>
</dbReference>
<dbReference type="GeneID" id="98174667"/>
<dbReference type="PANTHER" id="PTHR43344:SF20">
    <property type="entry name" value="URACIL PHOSPHORIBOSYLTRANSFERASE"/>
    <property type="match status" value="1"/>
</dbReference>
<dbReference type="RefSeq" id="XP_070915445.1">
    <property type="nucleotide sequence ID" value="XM_071059344.1"/>
</dbReference>
<gene>
    <name evidence="2" type="ORF">MFIFM68171_03924</name>
</gene>
<organism evidence="2 3">
    <name type="scientific">Madurella fahalii</name>
    <dbReference type="NCBI Taxonomy" id="1157608"/>
    <lineage>
        <taxon>Eukaryota</taxon>
        <taxon>Fungi</taxon>
        <taxon>Dikarya</taxon>
        <taxon>Ascomycota</taxon>
        <taxon>Pezizomycotina</taxon>
        <taxon>Sordariomycetes</taxon>
        <taxon>Sordariomycetidae</taxon>
        <taxon>Sordariales</taxon>
        <taxon>Sordariales incertae sedis</taxon>
        <taxon>Madurella</taxon>
    </lineage>
</organism>
<comment type="caution">
    <text evidence="2">The sequence shown here is derived from an EMBL/GenBank/DDBJ whole genome shotgun (WGS) entry which is preliminary data.</text>
</comment>
<dbReference type="PANTHER" id="PTHR43344">
    <property type="entry name" value="PHOSPHOSERINE PHOSPHATASE"/>
    <property type="match status" value="1"/>
</dbReference>
<protein>
    <recommendedName>
        <fullName evidence="1">Phosphoribosyltransferase domain-containing protein</fullName>
    </recommendedName>
</protein>
<reference evidence="2 3" key="1">
    <citation type="submission" date="2024-09" db="EMBL/GenBank/DDBJ databases">
        <title>Itraconazole resistance in Madurella fahalii resulting from another homologue of gene encoding cytochrome P450 14-alpha sterol demethylase (CYP51).</title>
        <authorList>
            <person name="Yoshioka I."/>
            <person name="Fahal A.H."/>
            <person name="Kaneko S."/>
            <person name="Yaguchi T."/>
        </authorList>
    </citation>
    <scope>NUCLEOTIDE SEQUENCE [LARGE SCALE GENOMIC DNA]</scope>
    <source>
        <strain evidence="2 3">IFM 68171</strain>
    </source>
</reference>
<sequence>MMLTKIDEPPKLVPKEKRVVIGIYGVPGSGKSFLIEKLKARLSEGQFRFYEGSEVIASLVPGGLEEFQQAPAKTKTDWRQSAIEFIGNDGAGTGQAAVVAGHLMFWPEEDEAGHAVYTQADLDTYTHIIYLDTAPDVIAERRRTDSRARPPASVGHLRRWQHAEKTELRRLCRDNGILFACLSDPATMLDRAAALLLDFRHHNEQRNLACVLDRLDECLAAAAAAHRSPGRLQTALVLDADRTLAAQDTGTLFWSAISRRAQRNVAPAPERVDEDPLKTLFGSRLKYSYTAFRQATLLYEEFASDDEFDTLCEEVARSVSLHPEMVSLLRYAGEKEHVAAIVVTCGLRRVWDMVLAREGLSGLVRVVGGGRIADNVVITAGMKRALVARLRDTHGLYIWAFGDSVLDLPMLQEAHQAIVVVGEEHARSRTMDAPLLDAVDNGGLWARQVLLPSHTSLRLDATKLPVLELTDPGFLDAVVRERDISSRIFHATSRNGAKLLTTATRDANVRGPALREAHRLVGWYLATEFLADAVGVEEYDIPHVQGHVTKGHRVLHEEKTTIVALMRGGEPMAFGVNDALPLAMFVHARQPDDLESHHLQRQRTVVLVDSVVNNGRTVVEFVRRIRTLNPSICILVLAGVVQGGSISPTGILGRVLEHDRNLTLIALRLSENKFTGRGTTDTGNRLFNTTQLA</sequence>
<proteinExistence type="predicted"/>
<accession>A0ABQ0G7H6</accession>
<keyword evidence="3" id="KW-1185">Reference proteome</keyword>
<dbReference type="Gene3D" id="3.40.50.2020">
    <property type="match status" value="1"/>
</dbReference>
<dbReference type="EMBL" id="BAAFSV010000002">
    <property type="protein sequence ID" value="GAB1313714.1"/>
    <property type="molecule type" value="Genomic_DNA"/>
</dbReference>
<dbReference type="InterPro" id="IPR023214">
    <property type="entry name" value="HAD_sf"/>
</dbReference>
<evidence type="ECO:0000313" key="3">
    <source>
        <dbReference type="Proteomes" id="UP001628179"/>
    </source>
</evidence>
<dbReference type="InterPro" id="IPR036412">
    <property type="entry name" value="HAD-like_sf"/>
</dbReference>
<dbReference type="Pfam" id="PF13207">
    <property type="entry name" value="AAA_17"/>
    <property type="match status" value="1"/>
</dbReference>
<dbReference type="Pfam" id="PF14681">
    <property type="entry name" value="UPRTase"/>
    <property type="match status" value="1"/>
</dbReference>
<evidence type="ECO:0000259" key="1">
    <source>
        <dbReference type="Pfam" id="PF14681"/>
    </source>
</evidence>
<feature type="domain" description="Phosphoribosyltransferase" evidence="1">
    <location>
        <begin position="493"/>
        <end position="689"/>
    </location>
</feature>
<dbReference type="Gene3D" id="3.40.50.300">
    <property type="entry name" value="P-loop containing nucleotide triphosphate hydrolases"/>
    <property type="match status" value="1"/>
</dbReference>
<dbReference type="Proteomes" id="UP001628179">
    <property type="component" value="Unassembled WGS sequence"/>
</dbReference>
<dbReference type="SUPFAM" id="SSF53271">
    <property type="entry name" value="PRTase-like"/>
    <property type="match status" value="1"/>
</dbReference>
<dbReference type="SUPFAM" id="SSF56784">
    <property type="entry name" value="HAD-like"/>
    <property type="match status" value="1"/>
</dbReference>
<dbReference type="Gene3D" id="3.40.50.1000">
    <property type="entry name" value="HAD superfamily/HAD-like"/>
    <property type="match status" value="1"/>
</dbReference>